<proteinExistence type="predicted"/>
<dbReference type="EMBL" id="CP022098">
    <property type="protein sequence ID" value="ATB35141.1"/>
    <property type="molecule type" value="Genomic_DNA"/>
</dbReference>
<gene>
    <name evidence="1" type="ORF">CYFUS_000553</name>
</gene>
<reference evidence="1 2" key="1">
    <citation type="submission" date="2017-06" db="EMBL/GenBank/DDBJ databases">
        <title>Sequencing and comparative analysis of myxobacterial genomes.</title>
        <authorList>
            <person name="Rupp O."/>
            <person name="Goesmann A."/>
            <person name="Sogaard-Andersen L."/>
        </authorList>
    </citation>
    <scope>NUCLEOTIDE SEQUENCE [LARGE SCALE GENOMIC DNA]</scope>
    <source>
        <strain evidence="1 2">DSM 52655</strain>
    </source>
</reference>
<organism evidence="1 2">
    <name type="scientific">Cystobacter fuscus</name>
    <dbReference type="NCBI Taxonomy" id="43"/>
    <lineage>
        <taxon>Bacteria</taxon>
        <taxon>Pseudomonadati</taxon>
        <taxon>Myxococcota</taxon>
        <taxon>Myxococcia</taxon>
        <taxon>Myxococcales</taxon>
        <taxon>Cystobacterineae</taxon>
        <taxon>Archangiaceae</taxon>
        <taxon>Cystobacter</taxon>
    </lineage>
</organism>
<dbReference type="AlphaFoldDB" id="A0A250IVF2"/>
<evidence type="ECO:0000313" key="2">
    <source>
        <dbReference type="Proteomes" id="UP000217257"/>
    </source>
</evidence>
<accession>A0A250IVF2</accession>
<name>A0A250IVF2_9BACT</name>
<protein>
    <submittedName>
        <fullName evidence="1">Uncharacterized protein</fullName>
    </submittedName>
</protein>
<dbReference type="KEGG" id="cfus:CYFUS_000553"/>
<dbReference type="Proteomes" id="UP000217257">
    <property type="component" value="Chromosome"/>
</dbReference>
<dbReference type="RefSeq" id="WP_095983806.1">
    <property type="nucleotide sequence ID" value="NZ_CP022098.1"/>
</dbReference>
<sequence>MNRMRGRTRALPGGVVMLALVLGPGCKTPGSFREPVALFQEGNTAASTALGKYYAELNRFERDLYLDERLYDTGLEVLATDAAGQPTPLVGKLFSPESIQARMDAIALLGVYAERLATLAGAEDAGKLPEGTQALGKQLGSLGARMETLAGRGDATASRYVAPVTALVGVVASLYLEHQQAQALQKGLEQGAPVVGALLDLLETDLVEVLGPQRLTGAKQALSSRVMYYNLQRDKLSLAERRAVLEDIREASTVYEALVVAHPVELARALRDAHEALLRFARSGRELTSFEELSGAMQAFQGRVRIAAAAVQAIHAPPRE</sequence>
<evidence type="ECO:0000313" key="1">
    <source>
        <dbReference type="EMBL" id="ATB35141.1"/>
    </source>
</evidence>